<dbReference type="Gene3D" id="3.40.50.620">
    <property type="entry name" value="HUPs"/>
    <property type="match status" value="1"/>
</dbReference>
<accession>A0ABV0RVN8</accession>
<name>A0ABV0RVN8_9TELE</name>
<proteinExistence type="predicted"/>
<dbReference type="Proteomes" id="UP001434883">
    <property type="component" value="Unassembled WGS sequence"/>
</dbReference>
<organism evidence="1 2">
    <name type="scientific">Xenoophorus captivus</name>
    <dbReference type="NCBI Taxonomy" id="1517983"/>
    <lineage>
        <taxon>Eukaryota</taxon>
        <taxon>Metazoa</taxon>
        <taxon>Chordata</taxon>
        <taxon>Craniata</taxon>
        <taxon>Vertebrata</taxon>
        <taxon>Euteleostomi</taxon>
        <taxon>Actinopterygii</taxon>
        <taxon>Neopterygii</taxon>
        <taxon>Teleostei</taxon>
        <taxon>Neoteleostei</taxon>
        <taxon>Acanthomorphata</taxon>
        <taxon>Ovalentaria</taxon>
        <taxon>Atherinomorphae</taxon>
        <taxon>Cyprinodontiformes</taxon>
        <taxon>Goodeidae</taxon>
        <taxon>Xenoophorus</taxon>
    </lineage>
</organism>
<sequence>METTATIVPFLPGHFEVFDLKLNGKVQSIQFEQFHCCTREPAHALYDTVKRLSSGVDKETVKRNIRSLFENAVRKRLMAHRRIGCLLSGNCCPLSQETVILTARNNLWAVGEIFAVHTVV</sequence>
<evidence type="ECO:0000313" key="1">
    <source>
        <dbReference type="EMBL" id="MEQ2211731.1"/>
    </source>
</evidence>
<keyword evidence="2" id="KW-1185">Reference proteome</keyword>
<comment type="caution">
    <text evidence="1">The sequence shown here is derived from an EMBL/GenBank/DDBJ whole genome shotgun (WGS) entry which is preliminary data.</text>
</comment>
<evidence type="ECO:0000313" key="2">
    <source>
        <dbReference type="Proteomes" id="UP001434883"/>
    </source>
</evidence>
<protein>
    <submittedName>
        <fullName evidence="1">Uncharacterized protein</fullName>
    </submittedName>
</protein>
<dbReference type="InterPro" id="IPR014729">
    <property type="entry name" value="Rossmann-like_a/b/a_fold"/>
</dbReference>
<reference evidence="1 2" key="1">
    <citation type="submission" date="2021-06" db="EMBL/GenBank/DDBJ databases">
        <authorList>
            <person name="Palmer J.M."/>
        </authorList>
    </citation>
    <scope>NUCLEOTIDE SEQUENCE [LARGE SCALE GENOMIC DNA]</scope>
    <source>
        <strain evidence="1 2">XC_2019</strain>
        <tissue evidence="1">Muscle</tissue>
    </source>
</reference>
<gene>
    <name evidence="1" type="ORF">XENOCAPTIV_013907</name>
</gene>
<dbReference type="EMBL" id="JAHRIN010059104">
    <property type="protein sequence ID" value="MEQ2211731.1"/>
    <property type="molecule type" value="Genomic_DNA"/>
</dbReference>